<proteinExistence type="predicted"/>
<evidence type="ECO:0000313" key="2">
    <source>
        <dbReference type="Proteomes" id="UP000324974"/>
    </source>
</evidence>
<dbReference type="NCBIfam" id="NF033564">
    <property type="entry name" value="transpos_ISAs1"/>
    <property type="match status" value="1"/>
</dbReference>
<dbReference type="Proteomes" id="UP000324974">
    <property type="component" value="Chromosome"/>
</dbReference>
<accession>A0A5C1A9I7</accession>
<organism evidence="1 2">
    <name type="scientific">Limnoglobus roseus</name>
    <dbReference type="NCBI Taxonomy" id="2598579"/>
    <lineage>
        <taxon>Bacteria</taxon>
        <taxon>Pseudomonadati</taxon>
        <taxon>Planctomycetota</taxon>
        <taxon>Planctomycetia</taxon>
        <taxon>Gemmatales</taxon>
        <taxon>Gemmataceae</taxon>
        <taxon>Limnoglobus</taxon>
    </lineage>
</organism>
<reference evidence="2" key="1">
    <citation type="submission" date="2019-08" db="EMBL/GenBank/DDBJ databases">
        <title>Limnoglobus roseus gen. nov., sp. nov., a novel freshwater planctomycete with a giant genome from the family Gemmataceae.</title>
        <authorList>
            <person name="Kulichevskaya I.S."/>
            <person name="Naumoff D.G."/>
            <person name="Miroshnikov K."/>
            <person name="Ivanova A."/>
            <person name="Philippov D.A."/>
            <person name="Hakobyan A."/>
            <person name="Rijpstra I.C."/>
            <person name="Sinninghe Damste J.S."/>
            <person name="Liesack W."/>
            <person name="Dedysh S.N."/>
        </authorList>
    </citation>
    <scope>NUCLEOTIDE SEQUENCE [LARGE SCALE GENOMIC DNA]</scope>
    <source>
        <strain evidence="2">PX52</strain>
    </source>
</reference>
<evidence type="ECO:0000313" key="1">
    <source>
        <dbReference type="EMBL" id="QEL14863.1"/>
    </source>
</evidence>
<dbReference type="KEGG" id="lrs:PX52LOC_01762"/>
<dbReference type="AlphaFoldDB" id="A0A5C1A9I7"/>
<gene>
    <name evidence="1" type="ORF">PX52LOC_01762</name>
</gene>
<dbReference type="InterPro" id="IPR047647">
    <property type="entry name" value="ISAs1_transpos"/>
</dbReference>
<sequence length="212" mass="23359">MARATLIRVAGTRWRVEECLELGKGESGLDEYEVRSWVGWHRHVTLNQSCANDWRAIRDAVARFGTDVRAAIEACIGSADLAEELVTKAGWPDVAAVVQVNRERSAGDRGTSTTHYDITSRRGTAAEMAGLIRGHWGIESMHWILDVVYGEDDNRTRAGHAGANLAMIRKVAVSLTRRAPGKQSGVTKRLKAGWDDEYLLQVLQGIPAIVVR</sequence>
<dbReference type="PANTHER" id="PTHR30298">
    <property type="entry name" value="H REPEAT-ASSOCIATED PREDICTED TRANSPOSASE"/>
    <property type="match status" value="1"/>
</dbReference>
<dbReference type="PANTHER" id="PTHR30298:SF0">
    <property type="entry name" value="PROTEIN YBFL-RELATED"/>
    <property type="match status" value="1"/>
</dbReference>
<dbReference type="InterPro" id="IPR051698">
    <property type="entry name" value="Transposase_11-like"/>
</dbReference>
<name>A0A5C1A9I7_9BACT</name>
<dbReference type="RefSeq" id="WP_149109723.1">
    <property type="nucleotide sequence ID" value="NZ_CP042425.1"/>
</dbReference>
<dbReference type="EMBL" id="CP042425">
    <property type="protein sequence ID" value="QEL14863.1"/>
    <property type="molecule type" value="Genomic_DNA"/>
</dbReference>
<dbReference type="OrthoDB" id="145986at2"/>
<keyword evidence="2" id="KW-1185">Reference proteome</keyword>
<protein>
    <submittedName>
        <fullName evidence="1">ISAs1 family transposase</fullName>
    </submittedName>
</protein>